<dbReference type="Proteomes" id="UP001280581">
    <property type="component" value="Unassembled WGS sequence"/>
</dbReference>
<evidence type="ECO:0000313" key="5">
    <source>
        <dbReference type="EMBL" id="KAK3215888.1"/>
    </source>
</evidence>
<dbReference type="InterPro" id="IPR029044">
    <property type="entry name" value="Nucleotide-diphossugar_trans"/>
</dbReference>
<dbReference type="EMBL" id="WVTA01000002">
    <property type="protein sequence ID" value="KAK3215888.1"/>
    <property type="molecule type" value="Genomic_DNA"/>
</dbReference>
<gene>
    <name evidence="5" type="ORF">GRF29_8g1458495</name>
</gene>
<dbReference type="GO" id="GO:0005794">
    <property type="term" value="C:Golgi apparatus"/>
    <property type="evidence" value="ECO:0007669"/>
    <property type="project" value="TreeGrafter"/>
</dbReference>
<sequence>MHPRLALVRWRSPKFQVVVAILFGFLVEVLYHQFHYHVPRPTEEKDPVFQVGCREPDTSAPRENAAIIMLAQNSDLESAISSLQSLEDHFNKWFHYPIVFMNNEAFTDEFIDRVSKVVSGEKKFEVVGKEYFGFPEWMDEDLGKQLVKENGELGIHKGGLEGYHHMCRFYSGRFYDVPALKEYKWYWRVEPHVQFSCAITYDPFRLMREKNKKYGYTIALWEIDNTVPDLFRVVSEFKAMKNIRTTSLWKSLVRPSWMPWGLRWLKAGQPLHDGNGDEWNLCHFWSNFEIGDLDFFRSQEHREFFDFLDLQGGFYAERWGDASVHAFAAALLLRSEELHHFEDFGYYHDPWKVSPANALGMQLEESKVLGPLSDDIVDGEEGGTGCRCEKKQVRNFQNYCLNKVQRSSRPAAWPNKMWGDKWED</sequence>
<dbReference type="PANTHER" id="PTHR31121">
    <property type="entry name" value="ALPHA-1,2 MANNOSYLTRANSFERASE KTR1"/>
    <property type="match status" value="1"/>
</dbReference>
<protein>
    <recommendedName>
        <fullName evidence="7">Glycolipid 2-alpha-mannosyltransferase</fullName>
    </recommendedName>
</protein>
<dbReference type="AlphaFoldDB" id="A0AAN6RKI8"/>
<dbReference type="GO" id="GO:0000032">
    <property type="term" value="P:cell wall mannoprotein biosynthetic process"/>
    <property type="evidence" value="ECO:0007669"/>
    <property type="project" value="TreeGrafter"/>
</dbReference>
<dbReference type="PIRSF" id="PIRSF018153">
    <property type="entry name" value="Glyco_trans_15"/>
    <property type="match status" value="1"/>
</dbReference>
<reference evidence="5 6" key="1">
    <citation type="submission" date="2021-02" db="EMBL/GenBank/DDBJ databases">
        <title>Genome assembly of Pseudopithomyces chartarum.</title>
        <authorList>
            <person name="Jauregui R."/>
            <person name="Singh J."/>
            <person name="Voisey C."/>
        </authorList>
    </citation>
    <scope>NUCLEOTIDE SEQUENCE [LARGE SCALE GENOMIC DNA]</scope>
    <source>
        <strain evidence="5 6">AGR01</strain>
    </source>
</reference>
<feature type="active site" description="Nucleophile" evidence="4">
    <location>
        <position position="289"/>
    </location>
</feature>
<dbReference type="InterPro" id="IPR002685">
    <property type="entry name" value="Glyco_trans_15"/>
</dbReference>
<name>A0AAN6RKI8_9PLEO</name>
<dbReference type="SUPFAM" id="SSF53448">
    <property type="entry name" value="Nucleotide-diphospho-sugar transferases"/>
    <property type="match status" value="1"/>
</dbReference>
<dbReference type="Gene3D" id="3.90.550.10">
    <property type="entry name" value="Spore Coat Polysaccharide Biosynthesis Protein SpsA, Chain A"/>
    <property type="match status" value="1"/>
</dbReference>
<accession>A0AAN6RKI8</accession>
<evidence type="ECO:0008006" key="7">
    <source>
        <dbReference type="Google" id="ProtNLM"/>
    </source>
</evidence>
<keyword evidence="3" id="KW-0808">Transferase</keyword>
<dbReference type="GO" id="GO:0006487">
    <property type="term" value="P:protein N-linked glycosylation"/>
    <property type="evidence" value="ECO:0007669"/>
    <property type="project" value="TreeGrafter"/>
</dbReference>
<proteinExistence type="inferred from homology"/>
<dbReference type="PANTHER" id="PTHR31121:SF2">
    <property type="entry name" value="MANNOSYLTRANSFERASE KTR5-RELATED"/>
    <property type="match status" value="1"/>
</dbReference>
<evidence type="ECO:0000256" key="4">
    <source>
        <dbReference type="PIRSR" id="PIRSR018153-1"/>
    </source>
</evidence>
<keyword evidence="2" id="KW-0328">Glycosyltransferase</keyword>
<evidence type="ECO:0000256" key="2">
    <source>
        <dbReference type="ARBA" id="ARBA00022676"/>
    </source>
</evidence>
<keyword evidence="6" id="KW-1185">Reference proteome</keyword>
<organism evidence="5 6">
    <name type="scientific">Pseudopithomyces chartarum</name>
    <dbReference type="NCBI Taxonomy" id="1892770"/>
    <lineage>
        <taxon>Eukaryota</taxon>
        <taxon>Fungi</taxon>
        <taxon>Dikarya</taxon>
        <taxon>Ascomycota</taxon>
        <taxon>Pezizomycotina</taxon>
        <taxon>Dothideomycetes</taxon>
        <taxon>Pleosporomycetidae</taxon>
        <taxon>Pleosporales</taxon>
        <taxon>Massarineae</taxon>
        <taxon>Didymosphaeriaceae</taxon>
        <taxon>Pseudopithomyces</taxon>
    </lineage>
</organism>
<dbReference type="Pfam" id="PF01793">
    <property type="entry name" value="Glyco_transf_15"/>
    <property type="match status" value="1"/>
</dbReference>
<comment type="similarity">
    <text evidence="1">Belongs to the glycosyltransferase 15 family.</text>
</comment>
<dbReference type="GO" id="GO:0016020">
    <property type="term" value="C:membrane"/>
    <property type="evidence" value="ECO:0007669"/>
    <property type="project" value="InterPro"/>
</dbReference>
<dbReference type="GO" id="GO:0000026">
    <property type="term" value="F:alpha-1,2-mannosyltransferase activity"/>
    <property type="evidence" value="ECO:0007669"/>
    <property type="project" value="TreeGrafter"/>
</dbReference>
<evidence type="ECO:0000313" key="6">
    <source>
        <dbReference type="Proteomes" id="UP001280581"/>
    </source>
</evidence>
<evidence type="ECO:0000256" key="1">
    <source>
        <dbReference type="ARBA" id="ARBA00007677"/>
    </source>
</evidence>
<evidence type="ECO:0000256" key="3">
    <source>
        <dbReference type="ARBA" id="ARBA00022679"/>
    </source>
</evidence>
<comment type="caution">
    <text evidence="5">The sequence shown here is derived from an EMBL/GenBank/DDBJ whole genome shotgun (WGS) entry which is preliminary data.</text>
</comment>